<dbReference type="Proteomes" id="UP000477386">
    <property type="component" value="Unassembled WGS sequence"/>
</dbReference>
<keyword evidence="1" id="KW-0489">Methyltransferase</keyword>
<dbReference type="InterPro" id="IPR029063">
    <property type="entry name" value="SAM-dependent_MTases_sf"/>
</dbReference>
<dbReference type="GO" id="GO:0032259">
    <property type="term" value="P:methylation"/>
    <property type="evidence" value="ECO:0007669"/>
    <property type="project" value="UniProtKB-KW"/>
</dbReference>
<name>A0A6M0IGN6_9BACT</name>
<keyword evidence="2" id="KW-1185">Reference proteome</keyword>
<dbReference type="RefSeq" id="WP_164037422.1">
    <property type="nucleotide sequence ID" value="NZ_JAAGNZ010000001.1"/>
</dbReference>
<evidence type="ECO:0000313" key="2">
    <source>
        <dbReference type="Proteomes" id="UP000477386"/>
    </source>
</evidence>
<dbReference type="SUPFAM" id="SSF53335">
    <property type="entry name" value="S-adenosyl-L-methionine-dependent methyltransferases"/>
    <property type="match status" value="1"/>
</dbReference>
<organism evidence="1 2">
    <name type="scientific">Spirosoma agri</name>
    <dbReference type="NCBI Taxonomy" id="1987381"/>
    <lineage>
        <taxon>Bacteria</taxon>
        <taxon>Pseudomonadati</taxon>
        <taxon>Bacteroidota</taxon>
        <taxon>Cytophagia</taxon>
        <taxon>Cytophagales</taxon>
        <taxon>Cytophagaceae</taxon>
        <taxon>Spirosoma</taxon>
    </lineage>
</organism>
<dbReference type="PANTHER" id="PTHR43861">
    <property type="entry name" value="TRANS-ACONITATE 2-METHYLTRANSFERASE-RELATED"/>
    <property type="match status" value="1"/>
</dbReference>
<dbReference type="Gene3D" id="3.40.50.150">
    <property type="entry name" value="Vaccinia Virus protein VP39"/>
    <property type="match status" value="1"/>
</dbReference>
<dbReference type="AlphaFoldDB" id="A0A6M0IGN6"/>
<dbReference type="CDD" id="cd02440">
    <property type="entry name" value="AdoMet_MTases"/>
    <property type="match status" value="1"/>
</dbReference>
<sequence>MINYNALNIPVFNKVTAQAASILDIGCGTGEMGNALKKQQPHRKVYGITYSQSEMQVAEQYLDKVWLVDLNEKIPILNTEFDCVILSHVLEHTYQPTQVLAGFTPYLKNSGMSIVALPNIMFYKQRLKFLRGKFTYSQEGGLMDVTHFRFFDWPSAQQMCIDAGFEIVSKEATGIFPLPIFRTLFPSIAKRIDNYFVRVYPGLFGFQFIFTLRKAVR</sequence>
<evidence type="ECO:0000313" key="1">
    <source>
        <dbReference type="EMBL" id="NEU67439.1"/>
    </source>
</evidence>
<gene>
    <name evidence="1" type="ORF">GK091_11150</name>
</gene>
<comment type="caution">
    <text evidence="1">The sequence shown here is derived from an EMBL/GenBank/DDBJ whole genome shotgun (WGS) entry which is preliminary data.</text>
</comment>
<protein>
    <submittedName>
        <fullName evidence="1">Class I SAM-dependent methyltransferase</fullName>
    </submittedName>
</protein>
<reference evidence="1 2" key="1">
    <citation type="submission" date="2020-02" db="EMBL/GenBank/DDBJ databases">
        <title>Draft genome sequence of two Spirosoma agri KCTC 52727 and Spirosoma terrae KCTC 52035.</title>
        <authorList>
            <person name="Rojas J."/>
            <person name="Ambika Manirajan B."/>
            <person name="Ratering S."/>
            <person name="Suarez C."/>
            <person name="Schnell S."/>
        </authorList>
    </citation>
    <scope>NUCLEOTIDE SEQUENCE [LARGE SCALE GENOMIC DNA]</scope>
    <source>
        <strain evidence="1 2">KCTC 52727</strain>
    </source>
</reference>
<proteinExistence type="predicted"/>
<accession>A0A6M0IGN6</accession>
<dbReference type="Pfam" id="PF13489">
    <property type="entry name" value="Methyltransf_23"/>
    <property type="match status" value="1"/>
</dbReference>
<keyword evidence="1" id="KW-0808">Transferase</keyword>
<dbReference type="GO" id="GO:0008168">
    <property type="term" value="F:methyltransferase activity"/>
    <property type="evidence" value="ECO:0007669"/>
    <property type="project" value="UniProtKB-KW"/>
</dbReference>
<dbReference type="EMBL" id="JAAGNZ010000001">
    <property type="protein sequence ID" value="NEU67439.1"/>
    <property type="molecule type" value="Genomic_DNA"/>
</dbReference>